<evidence type="ECO:0000313" key="1">
    <source>
        <dbReference type="EMBL" id="KAJ9642545.1"/>
    </source>
</evidence>
<reference evidence="1" key="1">
    <citation type="submission" date="2022-10" db="EMBL/GenBank/DDBJ databases">
        <title>Culturing micro-colonial fungi from biological soil crusts in the Mojave desert and describing Neophaeococcomyces mojavensis, and introducing the new genera and species Taxawa tesnikishii.</title>
        <authorList>
            <person name="Kurbessoian T."/>
            <person name="Stajich J.E."/>
        </authorList>
    </citation>
    <scope>NUCLEOTIDE SEQUENCE</scope>
    <source>
        <strain evidence="1">JES_115</strain>
    </source>
</reference>
<keyword evidence="2" id="KW-1185">Reference proteome</keyword>
<organism evidence="1 2">
    <name type="scientific">Coniosporium tulheliwenetii</name>
    <dbReference type="NCBI Taxonomy" id="3383036"/>
    <lineage>
        <taxon>Eukaryota</taxon>
        <taxon>Fungi</taxon>
        <taxon>Dikarya</taxon>
        <taxon>Ascomycota</taxon>
        <taxon>Pezizomycotina</taxon>
        <taxon>Dothideomycetes</taxon>
        <taxon>Dothideomycetes incertae sedis</taxon>
        <taxon>Coniosporium</taxon>
    </lineage>
</organism>
<evidence type="ECO:0000313" key="2">
    <source>
        <dbReference type="Proteomes" id="UP001172680"/>
    </source>
</evidence>
<sequence>MDTKNPNKEYTTTPEYAEYQRENFWASNEGKVPPFNTANRQALHRRRIIPRMLVNTNKRDTRAEIWAHKVFAPIGFAPIGINKICHPKGELPVAKVAKELNLPCCLSTAGSQPIEAVAEANGEGPRFFQLYMLHDDELTISLLTRAHNSGFSACILTTSNYAFYHGIGADLGLSDPVFQKRLREDGVDLETMPNEAGAKWIDNRWKEISGEKPFAIKNAEKAVEVGFNGIVVSNHAGRQVDGTCASLDALPVEKVVDAVSDETYVMFDSGVRGTSDVFKALAVGAKFVLVGRLWVWSSSIMGDHGVRRVMKSLLADFDIFLNVAGFQNIEQIDRSALEVYPPGYPLLPQISKL</sequence>
<protein>
    <submittedName>
        <fullName evidence="1">Uncharacterized protein</fullName>
    </submittedName>
</protein>
<gene>
    <name evidence="1" type="ORF">H2199_004926</name>
</gene>
<name>A0ACC2Z4K6_9PEZI</name>
<comment type="caution">
    <text evidence="1">The sequence shown here is derived from an EMBL/GenBank/DDBJ whole genome shotgun (WGS) entry which is preliminary data.</text>
</comment>
<dbReference type="Proteomes" id="UP001172680">
    <property type="component" value="Unassembled WGS sequence"/>
</dbReference>
<accession>A0ACC2Z4K6</accession>
<proteinExistence type="predicted"/>
<dbReference type="EMBL" id="JAPDRP010000013">
    <property type="protein sequence ID" value="KAJ9642545.1"/>
    <property type="molecule type" value="Genomic_DNA"/>
</dbReference>